<keyword evidence="4" id="KW-0547">Nucleotide-binding</keyword>
<organism evidence="9 10">
    <name type="scientific">Streptomyces rubradiris</name>
    <name type="common">Streptomyces achromogenes subsp. rubradiris</name>
    <dbReference type="NCBI Taxonomy" id="285531"/>
    <lineage>
        <taxon>Bacteria</taxon>
        <taxon>Bacillati</taxon>
        <taxon>Actinomycetota</taxon>
        <taxon>Actinomycetes</taxon>
        <taxon>Kitasatosporales</taxon>
        <taxon>Streptomycetaceae</taxon>
        <taxon>Streptomyces</taxon>
    </lineage>
</organism>
<comment type="subcellular location">
    <subcellularLocation>
        <location evidence="1">Cell membrane</location>
        <topology evidence="1">Peripheral membrane protein</topology>
    </subcellularLocation>
</comment>
<dbReference type="InterPro" id="IPR027417">
    <property type="entry name" value="P-loop_NTPase"/>
</dbReference>
<evidence type="ECO:0000256" key="5">
    <source>
        <dbReference type="ARBA" id="ARBA00022840"/>
    </source>
</evidence>
<dbReference type="Pfam" id="PF00005">
    <property type="entry name" value="ABC_tran"/>
    <property type="match status" value="1"/>
</dbReference>
<dbReference type="InterPro" id="IPR050763">
    <property type="entry name" value="ABC_transporter_ATP-binding"/>
</dbReference>
<keyword evidence="10" id="KW-1185">Reference proteome</keyword>
<dbReference type="SUPFAM" id="SSF52540">
    <property type="entry name" value="P-loop containing nucleoside triphosphate hydrolases"/>
    <property type="match status" value="1"/>
</dbReference>
<dbReference type="EMBL" id="BNEA01000001">
    <property type="protein sequence ID" value="GHI50750.1"/>
    <property type="molecule type" value="Genomic_DNA"/>
</dbReference>
<evidence type="ECO:0000256" key="1">
    <source>
        <dbReference type="ARBA" id="ARBA00004202"/>
    </source>
</evidence>
<dbReference type="InterPro" id="IPR003439">
    <property type="entry name" value="ABC_transporter-like_ATP-bd"/>
</dbReference>
<proteinExistence type="inferred from homology"/>
<gene>
    <name evidence="9" type="ORF">Srubr_05960</name>
</gene>
<evidence type="ECO:0000256" key="6">
    <source>
        <dbReference type="ARBA" id="ARBA00023251"/>
    </source>
</evidence>
<feature type="compositionally biased region" description="Polar residues" evidence="7">
    <location>
        <begin position="57"/>
        <end position="69"/>
    </location>
</feature>
<feature type="region of interest" description="Disordered" evidence="7">
    <location>
        <begin position="42"/>
        <end position="126"/>
    </location>
</feature>
<comment type="similarity">
    <text evidence="2">Belongs to the ABC transporter superfamily.</text>
</comment>
<protein>
    <recommendedName>
        <fullName evidence="8">ABC transporter domain-containing protein</fullName>
    </recommendedName>
</protein>
<sequence>MDFTARRGEVVVLLGPKGTGKTTTIEILEGFRMRSAGDVTVLGTDPARGTNDGVRASASSRSPGATTASGGCGNCWPISARTTRRTPPWYDGRGTSANSSPPGAPTGGASDDSGRAAPAARVRRPSRIRCGLGQPRRQRAFLSYAGLREGVEHVLTPLEMWRRTSPEERHVRQGGRRLQPLTWARQPRRGHLLTLGLYDHQIARSSLGPHLVAPLRIHYLIPLPATAEEFLARFGKKDRENIRRGIRKHDWNL</sequence>
<keyword evidence="6" id="KW-0046">Antibiotic resistance</keyword>
<evidence type="ECO:0000313" key="9">
    <source>
        <dbReference type="EMBL" id="GHI50750.1"/>
    </source>
</evidence>
<dbReference type="Proteomes" id="UP000646738">
    <property type="component" value="Unassembled WGS sequence"/>
</dbReference>
<evidence type="ECO:0000256" key="7">
    <source>
        <dbReference type="SAM" id="MobiDB-lite"/>
    </source>
</evidence>
<accession>A0ABQ3R4G5</accession>
<dbReference type="Gene3D" id="3.40.50.300">
    <property type="entry name" value="P-loop containing nucleotide triphosphate hydrolases"/>
    <property type="match status" value="1"/>
</dbReference>
<evidence type="ECO:0000256" key="2">
    <source>
        <dbReference type="ARBA" id="ARBA00005417"/>
    </source>
</evidence>
<evidence type="ECO:0000256" key="4">
    <source>
        <dbReference type="ARBA" id="ARBA00022741"/>
    </source>
</evidence>
<keyword evidence="3" id="KW-0813">Transport</keyword>
<evidence type="ECO:0000256" key="3">
    <source>
        <dbReference type="ARBA" id="ARBA00022448"/>
    </source>
</evidence>
<comment type="caution">
    <text evidence="9">The sequence shown here is derived from an EMBL/GenBank/DDBJ whole genome shotgun (WGS) entry which is preliminary data.</text>
</comment>
<reference evidence="10" key="1">
    <citation type="submission" date="2023-07" db="EMBL/GenBank/DDBJ databases">
        <title>Whole genome shotgun sequence of Streptomyces achromogenes subsp. rubradiris NBRC 14000.</title>
        <authorList>
            <person name="Komaki H."/>
            <person name="Tamura T."/>
        </authorList>
    </citation>
    <scope>NUCLEOTIDE SEQUENCE [LARGE SCALE GENOMIC DNA]</scope>
    <source>
        <strain evidence="10">NBRC 14000</strain>
    </source>
</reference>
<evidence type="ECO:0000313" key="10">
    <source>
        <dbReference type="Proteomes" id="UP000646738"/>
    </source>
</evidence>
<keyword evidence="5" id="KW-0067">ATP-binding</keyword>
<feature type="domain" description="ABC transporter" evidence="8">
    <location>
        <begin position="1"/>
        <end position="48"/>
    </location>
</feature>
<dbReference type="PANTHER" id="PTHR42711:SF5">
    <property type="entry name" value="ABC TRANSPORTER ATP-BINDING PROTEIN NATA"/>
    <property type="match status" value="1"/>
</dbReference>
<evidence type="ECO:0000259" key="8">
    <source>
        <dbReference type="Pfam" id="PF00005"/>
    </source>
</evidence>
<name>A0ABQ3R4G5_STRRR</name>
<dbReference type="PANTHER" id="PTHR42711">
    <property type="entry name" value="ABC TRANSPORTER ATP-BINDING PROTEIN"/>
    <property type="match status" value="1"/>
</dbReference>